<dbReference type="SMART" id="SM00184">
    <property type="entry name" value="RING"/>
    <property type="match status" value="1"/>
</dbReference>
<accession>F2PVY8</accession>
<keyword evidence="3" id="KW-0862">Zinc</keyword>
<dbReference type="Proteomes" id="UP000009169">
    <property type="component" value="Unassembled WGS sequence"/>
</dbReference>
<feature type="compositionally biased region" description="Basic residues" evidence="5">
    <location>
        <begin position="355"/>
        <end position="368"/>
    </location>
</feature>
<protein>
    <submittedName>
        <fullName evidence="7">RING finger domain-containing protein</fullName>
    </submittedName>
</protein>
<dbReference type="PROSITE" id="PS00518">
    <property type="entry name" value="ZF_RING_1"/>
    <property type="match status" value="1"/>
</dbReference>
<feature type="region of interest" description="Disordered" evidence="5">
    <location>
        <begin position="1"/>
        <end position="35"/>
    </location>
</feature>
<evidence type="ECO:0000256" key="5">
    <source>
        <dbReference type="SAM" id="MobiDB-lite"/>
    </source>
</evidence>
<organism evidence="7 8">
    <name type="scientific">Trichophyton equinum (strain ATCC MYA-4606 / CBS 127.97)</name>
    <name type="common">Horse ringworm fungus</name>
    <dbReference type="NCBI Taxonomy" id="559882"/>
    <lineage>
        <taxon>Eukaryota</taxon>
        <taxon>Fungi</taxon>
        <taxon>Dikarya</taxon>
        <taxon>Ascomycota</taxon>
        <taxon>Pezizomycotina</taxon>
        <taxon>Eurotiomycetes</taxon>
        <taxon>Eurotiomycetidae</taxon>
        <taxon>Onygenales</taxon>
        <taxon>Arthrodermataceae</taxon>
        <taxon>Trichophyton</taxon>
    </lineage>
</organism>
<reference evidence="8" key="1">
    <citation type="journal article" date="2012" name="MBio">
        <title>Comparative genome analysis of Trichophyton rubrum and related dermatophytes reveals candidate genes involved in infection.</title>
        <authorList>
            <person name="Martinez D.A."/>
            <person name="Oliver B.G."/>
            <person name="Graeser Y."/>
            <person name="Goldberg J.M."/>
            <person name="Li W."/>
            <person name="Martinez-Rossi N.M."/>
            <person name="Monod M."/>
            <person name="Shelest E."/>
            <person name="Barton R.C."/>
            <person name="Birch E."/>
            <person name="Brakhage A.A."/>
            <person name="Chen Z."/>
            <person name="Gurr S.J."/>
            <person name="Heiman D."/>
            <person name="Heitman J."/>
            <person name="Kosti I."/>
            <person name="Rossi A."/>
            <person name="Saif S."/>
            <person name="Samalova M."/>
            <person name="Saunders C.W."/>
            <person name="Shea T."/>
            <person name="Summerbell R.C."/>
            <person name="Xu J."/>
            <person name="Young S."/>
            <person name="Zeng Q."/>
            <person name="Birren B.W."/>
            <person name="Cuomo C.A."/>
            <person name="White T.C."/>
        </authorList>
    </citation>
    <scope>NUCLEOTIDE SEQUENCE [LARGE SCALE GENOMIC DNA]</scope>
    <source>
        <strain evidence="8">ATCC MYA-4606 / CBS 127.97</strain>
    </source>
</reference>
<dbReference type="SUPFAM" id="SSF57850">
    <property type="entry name" value="RING/U-box"/>
    <property type="match status" value="1"/>
</dbReference>
<sequence>MPANNAKRRRSDDVDFSSNHPTASATPSLPAISEKKGADPSGLLETLQRHIDDLRSHIYCGVCIKPLYEPYTLPCGHTFCYSCLVQWFKSQGHSKTCPDCRAPVKATPAPAYLVRNIVHMFIGRSELTDANETTHEHLANQVAETEKVERDKKNTDPRTGGLFQGCFNKTPIPLYDNAEGVSRCPGCFWELEDGECTHCGFTLSDSDQDLPDQDIQDLDDFEAMEQLRLMGDAFTEDEDESGFMGHHHHLGFPYNFLPHDGGLRTDATDMDADSEDVYTDEDDDITDVGDTESNVSEEESFRSESDSSGRSNSTARRASSDHGSQTIEPESTPSVQEISSIPQSEAESEEEPIRRPVRRRDSRPRQSHQHISTDQATRMTLPMILLASMRGTNPENAVVIDDSPPPRRTSRRRRRH</sequence>
<feature type="region of interest" description="Disordered" evidence="5">
    <location>
        <begin position="274"/>
        <end position="416"/>
    </location>
</feature>
<feature type="compositionally biased region" description="Polar residues" evidence="5">
    <location>
        <begin position="369"/>
        <end position="378"/>
    </location>
</feature>
<keyword evidence="8" id="KW-1185">Reference proteome</keyword>
<keyword evidence="1" id="KW-0479">Metal-binding</keyword>
<feature type="compositionally biased region" description="Polar residues" evidence="5">
    <location>
        <begin position="16"/>
        <end position="27"/>
    </location>
</feature>
<dbReference type="InterPro" id="IPR001841">
    <property type="entry name" value="Znf_RING"/>
</dbReference>
<keyword evidence="2 4" id="KW-0863">Zinc-finger</keyword>
<evidence type="ECO:0000256" key="1">
    <source>
        <dbReference type="ARBA" id="ARBA00022723"/>
    </source>
</evidence>
<dbReference type="PROSITE" id="PS50089">
    <property type="entry name" value="ZF_RING_2"/>
    <property type="match status" value="1"/>
</dbReference>
<dbReference type="PANTHER" id="PTHR23327">
    <property type="entry name" value="RING FINGER PROTEIN 127"/>
    <property type="match status" value="1"/>
</dbReference>
<dbReference type="OrthoDB" id="4173901at2759"/>
<evidence type="ECO:0000256" key="3">
    <source>
        <dbReference type="ARBA" id="ARBA00022833"/>
    </source>
</evidence>
<evidence type="ECO:0000256" key="4">
    <source>
        <dbReference type="PROSITE-ProRule" id="PRU00175"/>
    </source>
</evidence>
<dbReference type="HOGENOM" id="CLU_056567_0_0_1"/>
<dbReference type="InterPro" id="IPR017907">
    <property type="entry name" value="Znf_RING_CS"/>
</dbReference>
<feature type="domain" description="RING-type" evidence="6">
    <location>
        <begin position="60"/>
        <end position="101"/>
    </location>
</feature>
<dbReference type="EMBL" id="DS995744">
    <property type="protein sequence ID" value="EGE06056.1"/>
    <property type="molecule type" value="Genomic_DNA"/>
</dbReference>
<feature type="compositionally biased region" description="Polar residues" evidence="5">
    <location>
        <begin position="314"/>
        <end position="345"/>
    </location>
</feature>
<evidence type="ECO:0000256" key="2">
    <source>
        <dbReference type="ARBA" id="ARBA00022771"/>
    </source>
</evidence>
<evidence type="ECO:0000313" key="7">
    <source>
        <dbReference type="EMBL" id="EGE06056.1"/>
    </source>
</evidence>
<dbReference type="Gene3D" id="3.30.40.10">
    <property type="entry name" value="Zinc/RING finger domain, C3HC4 (zinc finger)"/>
    <property type="match status" value="1"/>
</dbReference>
<dbReference type="InterPro" id="IPR013083">
    <property type="entry name" value="Znf_RING/FYVE/PHD"/>
</dbReference>
<evidence type="ECO:0000259" key="6">
    <source>
        <dbReference type="PROSITE" id="PS50089"/>
    </source>
</evidence>
<dbReference type="Pfam" id="PF00097">
    <property type="entry name" value="zf-C3HC4"/>
    <property type="match status" value="1"/>
</dbReference>
<feature type="compositionally biased region" description="Acidic residues" evidence="5">
    <location>
        <begin position="274"/>
        <end position="298"/>
    </location>
</feature>
<dbReference type="GO" id="GO:0008270">
    <property type="term" value="F:zinc ion binding"/>
    <property type="evidence" value="ECO:0007669"/>
    <property type="project" value="UniProtKB-KW"/>
</dbReference>
<dbReference type="InterPro" id="IPR018957">
    <property type="entry name" value="Znf_C3HC4_RING-type"/>
</dbReference>
<evidence type="ECO:0000313" key="8">
    <source>
        <dbReference type="Proteomes" id="UP000009169"/>
    </source>
</evidence>
<dbReference type="VEuPathDB" id="FungiDB:TEQG_05170"/>
<proteinExistence type="predicted"/>
<gene>
    <name evidence="7" type="ORF">TEQG_05170</name>
</gene>
<name>F2PVY8_TRIEC</name>
<dbReference type="AlphaFoldDB" id="F2PVY8"/>
<dbReference type="eggNOG" id="KOG2177">
    <property type="taxonomic scope" value="Eukaryota"/>
</dbReference>